<dbReference type="Proteomes" id="UP001444625">
    <property type="component" value="Unassembled WGS sequence"/>
</dbReference>
<protein>
    <recommendedName>
        <fullName evidence="3">DUF4901 domain-containing protein</fullName>
    </recommendedName>
</protein>
<accession>A0ABU9XGS0</accession>
<keyword evidence="2" id="KW-1185">Reference proteome</keyword>
<name>A0ABU9XGS0_9BACI</name>
<evidence type="ECO:0000313" key="2">
    <source>
        <dbReference type="Proteomes" id="UP001444625"/>
    </source>
</evidence>
<dbReference type="EMBL" id="JBDIML010000003">
    <property type="protein sequence ID" value="MEN2767484.1"/>
    <property type="molecule type" value="Genomic_DNA"/>
</dbReference>
<sequence length="485" mass="56082">MQELARNLMPFIPGSPEIEIIKNEYSSEIVDKQTREVYGYVHFDEYKLIGFESEIDYEDEVQLPYDIPIRQKEILHKAQLFVDTFLEKEVHFSMFNEWSSNNFMVTFEERDPKLALLLPHTGCTLYFTRDAVLTTANVGRSEINLEYPSIKITEQEAKEKLKNANYLQLAIHFPDINDSHSEAELIYHPNHSIMGIGVDGAIDTVTDFLGTKKPATLQIPPVKPTKTKEELLGVPHSLQKKTGEENATIWVDSFLSNNEDMEEEALVSIFDNELRHFSFSNTPFEKSEGLKPISLKELTEIALQYLELVEGNINQKYVLEEPTPVEEHSEELQENDLDEEINSDIDEDESWEDYLEPEPTQMFTFYRQHDGFKIENLEANIDVGRYTGLIRGCSVTRLTRKQEKSLYDINTTPVISLKEAELRFFSEIEMVLTRVVKYFDQQDVYTLSYGINFPRTGGHIEKINAITGEVSYVETGILKENYLYE</sequence>
<comment type="caution">
    <text evidence="1">The sequence shown here is derived from an EMBL/GenBank/DDBJ whole genome shotgun (WGS) entry which is preliminary data.</text>
</comment>
<organism evidence="1 2">
    <name type="scientific">Ornithinibacillus xuwenensis</name>
    <dbReference type="NCBI Taxonomy" id="3144668"/>
    <lineage>
        <taxon>Bacteria</taxon>
        <taxon>Bacillati</taxon>
        <taxon>Bacillota</taxon>
        <taxon>Bacilli</taxon>
        <taxon>Bacillales</taxon>
        <taxon>Bacillaceae</taxon>
        <taxon>Ornithinibacillus</taxon>
    </lineage>
</organism>
<gene>
    <name evidence="1" type="ORF">ABC228_09810</name>
</gene>
<dbReference type="RefSeq" id="WP_345824959.1">
    <property type="nucleotide sequence ID" value="NZ_JBDIML010000003.1"/>
</dbReference>
<evidence type="ECO:0000313" key="1">
    <source>
        <dbReference type="EMBL" id="MEN2767484.1"/>
    </source>
</evidence>
<reference evidence="1 2" key="1">
    <citation type="submission" date="2024-05" db="EMBL/GenBank/DDBJ databases">
        <authorList>
            <person name="Haq I."/>
            <person name="Ullah Z."/>
            <person name="Ahmad R."/>
            <person name="Li M."/>
            <person name="Tong Y."/>
        </authorList>
    </citation>
    <scope>NUCLEOTIDE SEQUENCE [LARGE SCALE GENOMIC DNA]</scope>
    <source>
        <strain evidence="1 2">16A2E</strain>
    </source>
</reference>
<evidence type="ECO:0008006" key="3">
    <source>
        <dbReference type="Google" id="ProtNLM"/>
    </source>
</evidence>
<proteinExistence type="predicted"/>